<dbReference type="InParanoid" id="A0A151GQC7"/>
<feature type="region of interest" description="Disordered" evidence="1">
    <location>
        <begin position="35"/>
        <end position="250"/>
    </location>
</feature>
<feature type="compositionally biased region" description="Polar residues" evidence="1">
    <location>
        <begin position="40"/>
        <end position="49"/>
    </location>
</feature>
<reference evidence="2 3" key="1">
    <citation type="journal article" date="2016" name="Sci. Rep.">
        <title>Insights into Adaptations to a Near-Obligate Nematode Endoparasitic Lifestyle from the Finished Genome of Drechmeria coniospora.</title>
        <authorList>
            <person name="Zhang L."/>
            <person name="Zhou Z."/>
            <person name="Guo Q."/>
            <person name="Fokkens L."/>
            <person name="Miskei M."/>
            <person name="Pocsi I."/>
            <person name="Zhang W."/>
            <person name="Chen M."/>
            <person name="Wang L."/>
            <person name="Sun Y."/>
            <person name="Donzelli B.G."/>
            <person name="Gibson D.M."/>
            <person name="Nelson D.R."/>
            <person name="Luo J.G."/>
            <person name="Rep M."/>
            <person name="Liu H."/>
            <person name="Yang S."/>
            <person name="Wang J."/>
            <person name="Krasnoff S.B."/>
            <person name="Xu Y."/>
            <person name="Molnar I."/>
            <person name="Lin M."/>
        </authorList>
    </citation>
    <scope>NUCLEOTIDE SEQUENCE [LARGE SCALE GENOMIC DNA]</scope>
    <source>
        <strain evidence="2 3">ARSEF 6962</strain>
    </source>
</reference>
<feature type="compositionally biased region" description="Basic and acidic residues" evidence="1">
    <location>
        <begin position="103"/>
        <end position="114"/>
    </location>
</feature>
<dbReference type="STRING" id="98403.A0A151GQC7"/>
<accession>A0A151GQC7</accession>
<proteinExistence type="predicted"/>
<organism evidence="2 3">
    <name type="scientific">Drechmeria coniospora</name>
    <name type="common">Nematophagous fungus</name>
    <name type="synonym">Meria coniospora</name>
    <dbReference type="NCBI Taxonomy" id="98403"/>
    <lineage>
        <taxon>Eukaryota</taxon>
        <taxon>Fungi</taxon>
        <taxon>Dikarya</taxon>
        <taxon>Ascomycota</taxon>
        <taxon>Pezizomycotina</taxon>
        <taxon>Sordariomycetes</taxon>
        <taxon>Hypocreomycetidae</taxon>
        <taxon>Hypocreales</taxon>
        <taxon>Ophiocordycipitaceae</taxon>
        <taxon>Drechmeria</taxon>
    </lineage>
</organism>
<feature type="compositionally biased region" description="Polar residues" evidence="1">
    <location>
        <begin position="124"/>
        <end position="147"/>
    </location>
</feature>
<protein>
    <recommendedName>
        <fullName evidence="4">Zn(2)-C6 fungal-type domain-containing protein</fullName>
    </recommendedName>
</protein>
<feature type="compositionally biased region" description="Acidic residues" evidence="1">
    <location>
        <begin position="992"/>
        <end position="1005"/>
    </location>
</feature>
<feature type="compositionally biased region" description="Acidic residues" evidence="1">
    <location>
        <begin position="750"/>
        <end position="779"/>
    </location>
</feature>
<dbReference type="RefSeq" id="XP_040658620.1">
    <property type="nucleotide sequence ID" value="XM_040797737.1"/>
</dbReference>
<dbReference type="Proteomes" id="UP000076580">
    <property type="component" value="Chromosome 01"/>
</dbReference>
<feature type="region of interest" description="Disordered" evidence="1">
    <location>
        <begin position="712"/>
        <end position="781"/>
    </location>
</feature>
<evidence type="ECO:0008006" key="4">
    <source>
        <dbReference type="Google" id="ProtNLM"/>
    </source>
</evidence>
<sequence>MPRNTRARTEAPAVPELPTESLECFMAMLEAQEVIDSANARPTQASSRVATHMGPPPKDGKRKRRQGEEDEPSSEVVSRAVKSRRTTAAPARRATNNAPSKPTVEDRNRNKARGENSLLPGKLNGQNVNVNAANSRTAGTATRNTIGRTRPGPKGQKRARDEGESGENGDSGINNHANSGRSTKRTKVAAGTKSKGTKTTKKKAAAAPATLKGRKRERAGENIGEEGDAGDDDGDAIKKPARRRRKQTRRASDVGKKCDFCLNHPIGKAMNEKRECDWVNGTHILECTNCANYRHDHGEKDHVCNISGKGDLESPVWRRYADNHPAGYEITACDRCVSKGIAGCCDVDMTLGYSCDHCKSAKLDGCRVNGQLVEKRPNPRQGELRWFRHACDTCRNLTPSKNQPGCSWLQDRFSWDRACQRCSANQLTCLGSSYVVEHPTVLKVPTVWSVTHKLDGGWSELRGCTPWRKSCVTCQAAKSHCRALGTSALFSCNRCLQLGIDCRVEQGDGTVTSVYPQFDLSRVGFGNFLPFKACSKCIAHGRNCDRQRPCDSCVDNGDECDDYSDKTAGNTNCLPGRLPGWPGCLYYLGLGYGPNGVNDVKDGSRMCHWIGPAIPLYSMVGVREATETHDDNAKGILAVAEALGKAARPTGVPPHGGPGGDLALRPPSSFTAEELDAMILRNWVGRPTVPNLHPSYYDAIEEAERVRARLRGGARLGQPRPNRNRSRGQSQATAAGSATRSQDSGRVIEIEDDIESDDDGDDDDDDDDGGAGGEDDGDGDANVLDMVEEEDIYDATPPPEPRANARGVVEAEYGQPVERMYGVGPAFQVHEPMRPILNPPSLYMGPFQQAHDGSTLGYYPLDTGIGTGLDTGLDAVLNAALNPGLDPAQGQLPGVSTWPTAWGAYEQFGGLPHGIFDAQNTMTIDPAIGYGAGNNAALGVHPSGMIPPAVEQAVSRELPTTDAFNPSEWFHSDTSLYARSSSEARKAKQTSSEDDASGEVLEAGELDTIVRQQQEARRRGNTNTGRRR</sequence>
<evidence type="ECO:0000256" key="1">
    <source>
        <dbReference type="SAM" id="MobiDB-lite"/>
    </source>
</evidence>
<dbReference type="AlphaFoldDB" id="A0A151GQC7"/>
<feature type="compositionally biased region" description="Acidic residues" evidence="1">
    <location>
        <begin position="223"/>
        <end position="234"/>
    </location>
</feature>
<dbReference type="EMBL" id="LAYC01000001">
    <property type="protein sequence ID" value="KYK59268.1"/>
    <property type="molecule type" value="Genomic_DNA"/>
</dbReference>
<feature type="compositionally biased region" description="Low complexity" evidence="1">
    <location>
        <begin position="86"/>
        <end position="99"/>
    </location>
</feature>
<feature type="region of interest" description="Disordered" evidence="1">
    <location>
        <begin position="1"/>
        <end position="20"/>
    </location>
</feature>
<evidence type="ECO:0000313" key="3">
    <source>
        <dbReference type="Proteomes" id="UP000076580"/>
    </source>
</evidence>
<feature type="region of interest" description="Disordered" evidence="1">
    <location>
        <begin position="978"/>
        <end position="1028"/>
    </location>
</feature>
<feature type="compositionally biased region" description="Basic residues" evidence="1">
    <location>
        <begin position="239"/>
        <end position="249"/>
    </location>
</feature>
<name>A0A151GQC7_DRECN</name>
<keyword evidence="3" id="KW-1185">Reference proteome</keyword>
<comment type="caution">
    <text evidence="2">The sequence shown here is derived from an EMBL/GenBank/DDBJ whole genome shotgun (WGS) entry which is preliminary data.</text>
</comment>
<evidence type="ECO:0000313" key="2">
    <source>
        <dbReference type="EMBL" id="KYK59268.1"/>
    </source>
</evidence>
<dbReference type="GeneID" id="63713041"/>
<feature type="compositionally biased region" description="Basic residues" evidence="1">
    <location>
        <begin position="195"/>
        <end position="204"/>
    </location>
</feature>
<gene>
    <name evidence="2" type="ORF">DCS_00398</name>
</gene>
<feature type="compositionally biased region" description="Polar residues" evidence="1">
    <location>
        <begin position="727"/>
        <end position="744"/>
    </location>
</feature>